<reference evidence="1" key="1">
    <citation type="submission" date="2025-08" db="UniProtKB">
        <authorList>
            <consortium name="RefSeq"/>
        </authorList>
    </citation>
    <scope>IDENTIFICATION</scope>
    <source>
        <tissue evidence="1">Muscle</tissue>
    </source>
</reference>
<organism evidence="1">
    <name type="scientific">Cyprinus carpio</name>
    <name type="common">Common carp</name>
    <dbReference type="NCBI Taxonomy" id="7962"/>
    <lineage>
        <taxon>Eukaryota</taxon>
        <taxon>Metazoa</taxon>
        <taxon>Chordata</taxon>
        <taxon>Craniata</taxon>
        <taxon>Vertebrata</taxon>
        <taxon>Euteleostomi</taxon>
        <taxon>Actinopterygii</taxon>
        <taxon>Neopterygii</taxon>
        <taxon>Teleostei</taxon>
        <taxon>Ostariophysi</taxon>
        <taxon>Cypriniformes</taxon>
        <taxon>Cyprinidae</taxon>
        <taxon>Cyprininae</taxon>
        <taxon>Cyprinus</taxon>
    </lineage>
</organism>
<dbReference type="AlphaFoldDB" id="A0A9Q9Y8N7"/>
<evidence type="ECO:0000313" key="1">
    <source>
        <dbReference type="RefSeq" id="XP_042615677.1"/>
    </source>
</evidence>
<dbReference type="OrthoDB" id="8786528at2759"/>
<dbReference type="GeneID" id="109096216"/>
<protein>
    <submittedName>
        <fullName evidence="1">Uncharacterized protein C17orf114 isoform X1</fullName>
    </submittedName>
</protein>
<dbReference type="RefSeq" id="XP_042615677.1">
    <property type="nucleotide sequence ID" value="XM_042759743.1"/>
</dbReference>
<proteinExistence type="predicted"/>
<dbReference type="Proteomes" id="UP001155660">
    <property type="component" value="Chromosome A7"/>
</dbReference>
<sequence>MTPLITLTGFFLREESHIQGCLEVPPTDMGVKMLQCFPFYRRCKERCKKQCPPETAVASEEVKPRLCSTTSWGSEGDSSNLSCPQAYFSHKARLSLRHQMDSNINAVDATY</sequence>
<name>A0A9Q9Y8N7_CYPCA</name>
<accession>A0A9Q9Y8N7</accession>
<gene>
    <name evidence="1" type="primary">si:ch211-237l4.6</name>
</gene>
<dbReference type="KEGG" id="ccar:109096216"/>